<organism evidence="3 4">
    <name type="scientific">Stephanodiscus triporus</name>
    <dbReference type="NCBI Taxonomy" id="2934178"/>
    <lineage>
        <taxon>Eukaryota</taxon>
        <taxon>Sar</taxon>
        <taxon>Stramenopiles</taxon>
        <taxon>Ochrophyta</taxon>
        <taxon>Bacillariophyta</taxon>
        <taxon>Coscinodiscophyceae</taxon>
        <taxon>Thalassiosirophycidae</taxon>
        <taxon>Stephanodiscales</taxon>
        <taxon>Stephanodiscaceae</taxon>
        <taxon>Stephanodiscus</taxon>
    </lineage>
</organism>
<dbReference type="InterPro" id="IPR009003">
    <property type="entry name" value="Peptidase_S1_PA"/>
</dbReference>
<dbReference type="Pfam" id="PF00089">
    <property type="entry name" value="Trypsin"/>
    <property type="match status" value="1"/>
</dbReference>
<dbReference type="AlphaFoldDB" id="A0ABD3QFW3"/>
<gene>
    <name evidence="3" type="ORF">ACHAW5_011030</name>
</gene>
<comment type="caution">
    <text evidence="3">The sequence shown here is derived from an EMBL/GenBank/DDBJ whole genome shotgun (WGS) entry which is preliminary data.</text>
</comment>
<dbReference type="Gene3D" id="2.40.10.10">
    <property type="entry name" value="Trypsin-like serine proteases"/>
    <property type="match status" value="2"/>
</dbReference>
<evidence type="ECO:0000259" key="2">
    <source>
        <dbReference type="PROSITE" id="PS50240"/>
    </source>
</evidence>
<evidence type="ECO:0000256" key="1">
    <source>
        <dbReference type="ARBA" id="ARBA00023026"/>
    </source>
</evidence>
<dbReference type="PANTHER" id="PTHR24260">
    <property type="match status" value="1"/>
</dbReference>
<accession>A0ABD3QFW3</accession>
<dbReference type="InterPro" id="IPR001254">
    <property type="entry name" value="Trypsin_dom"/>
</dbReference>
<dbReference type="EMBL" id="JALLAZ020000361">
    <property type="protein sequence ID" value="KAL3796995.1"/>
    <property type="molecule type" value="Genomic_DNA"/>
</dbReference>
<evidence type="ECO:0000313" key="3">
    <source>
        <dbReference type="EMBL" id="KAL3796995.1"/>
    </source>
</evidence>
<sequence>MSSTSLLSSIDCFTDKNRFSPSFAIDFNRYAQNDNTDVLRIPLCQTEGSAGCNGLAYVVRHPDYVHATTKNDIALIILPALPPIVQAVVANIPNVALNRNGIFPVPEIQWLEAFGWGLISNKPNVVEPNEIQTAKFVAVTNEFCKSRMKPKYVITNDMLCATNPQSETAKGDSGGPLVAFDFNGMAYQVGVVSFGEDGKFF</sequence>
<reference evidence="3 4" key="1">
    <citation type="submission" date="2024-10" db="EMBL/GenBank/DDBJ databases">
        <title>Updated reference genomes for cyclostephanoid diatoms.</title>
        <authorList>
            <person name="Roberts W.R."/>
            <person name="Alverson A.J."/>
        </authorList>
    </citation>
    <scope>NUCLEOTIDE SEQUENCE [LARGE SCALE GENOMIC DNA]</scope>
    <source>
        <strain evidence="3 4">AJA276-08</strain>
    </source>
</reference>
<dbReference type="SMART" id="SM00020">
    <property type="entry name" value="Tryp_SPc"/>
    <property type="match status" value="1"/>
</dbReference>
<dbReference type="Proteomes" id="UP001530315">
    <property type="component" value="Unassembled WGS sequence"/>
</dbReference>
<dbReference type="PROSITE" id="PS50240">
    <property type="entry name" value="TRYPSIN_DOM"/>
    <property type="match status" value="1"/>
</dbReference>
<dbReference type="InterPro" id="IPR051333">
    <property type="entry name" value="CLIP_Serine_Protease"/>
</dbReference>
<feature type="domain" description="Peptidase S1" evidence="2">
    <location>
        <begin position="1"/>
        <end position="201"/>
    </location>
</feature>
<proteinExistence type="predicted"/>
<name>A0ABD3QFW3_9STRA</name>
<dbReference type="PANTHER" id="PTHR24260:SF136">
    <property type="entry name" value="GH08193P-RELATED"/>
    <property type="match status" value="1"/>
</dbReference>
<evidence type="ECO:0000313" key="4">
    <source>
        <dbReference type="Proteomes" id="UP001530315"/>
    </source>
</evidence>
<keyword evidence="1" id="KW-0843">Virulence</keyword>
<protein>
    <recommendedName>
        <fullName evidence="2">Peptidase S1 domain-containing protein</fullName>
    </recommendedName>
</protein>
<dbReference type="InterPro" id="IPR043504">
    <property type="entry name" value="Peptidase_S1_PA_chymotrypsin"/>
</dbReference>
<keyword evidence="4" id="KW-1185">Reference proteome</keyword>
<dbReference type="SUPFAM" id="SSF50494">
    <property type="entry name" value="Trypsin-like serine proteases"/>
    <property type="match status" value="1"/>
</dbReference>